<evidence type="ECO:0008006" key="3">
    <source>
        <dbReference type="Google" id="ProtNLM"/>
    </source>
</evidence>
<sequence length="157" mass="17704">MAFGFGEPSGANPNANIGVLALQCARRRAGTPIFTDRDVSPHLAGASGIVEEIDPKRIPTTYRLAKMAMERAKEYELNELQVVATTCHMWRCLRDLRWAAHDCGVAVTLTPCPIRGFQYDSSATTPYTRTAWRWWTFEIAYRAASGMFPAWYKRTRA</sequence>
<dbReference type="EMBL" id="MFLL01000012">
    <property type="protein sequence ID" value="OGG69431.1"/>
    <property type="molecule type" value="Genomic_DNA"/>
</dbReference>
<gene>
    <name evidence="1" type="ORF">A3C20_00825</name>
</gene>
<dbReference type="AlphaFoldDB" id="A0A1F6E726"/>
<proteinExistence type="predicted"/>
<protein>
    <recommendedName>
        <fullName evidence="3">DUF218 domain-containing protein</fullName>
    </recommendedName>
</protein>
<evidence type="ECO:0000313" key="2">
    <source>
        <dbReference type="Proteomes" id="UP000176914"/>
    </source>
</evidence>
<name>A0A1F6E726_9BACT</name>
<reference evidence="1 2" key="1">
    <citation type="journal article" date="2016" name="Nat. Commun.">
        <title>Thousands of microbial genomes shed light on interconnected biogeochemical processes in an aquifer system.</title>
        <authorList>
            <person name="Anantharaman K."/>
            <person name="Brown C.T."/>
            <person name="Hug L.A."/>
            <person name="Sharon I."/>
            <person name="Castelle C.J."/>
            <person name="Probst A.J."/>
            <person name="Thomas B.C."/>
            <person name="Singh A."/>
            <person name="Wilkins M.J."/>
            <person name="Karaoz U."/>
            <person name="Brodie E.L."/>
            <person name="Williams K.H."/>
            <person name="Hubbard S.S."/>
            <person name="Banfield J.F."/>
        </authorList>
    </citation>
    <scope>NUCLEOTIDE SEQUENCE [LARGE SCALE GENOMIC DNA]</scope>
</reference>
<evidence type="ECO:0000313" key="1">
    <source>
        <dbReference type="EMBL" id="OGG69431.1"/>
    </source>
</evidence>
<dbReference type="Proteomes" id="UP000176914">
    <property type="component" value="Unassembled WGS sequence"/>
</dbReference>
<accession>A0A1F6E726</accession>
<organism evidence="1 2">
    <name type="scientific">Candidatus Kaiserbacteria bacterium RIFCSPHIGHO2_02_FULL_55_25</name>
    <dbReference type="NCBI Taxonomy" id="1798498"/>
    <lineage>
        <taxon>Bacteria</taxon>
        <taxon>Candidatus Kaiseribacteriota</taxon>
    </lineage>
</organism>
<comment type="caution">
    <text evidence="1">The sequence shown here is derived from an EMBL/GenBank/DDBJ whole genome shotgun (WGS) entry which is preliminary data.</text>
</comment>